<dbReference type="EMBL" id="JBHUOP010000001">
    <property type="protein sequence ID" value="MFD2839465.1"/>
    <property type="molecule type" value="Genomic_DNA"/>
</dbReference>
<dbReference type="InterPro" id="IPR002220">
    <property type="entry name" value="DapA-like"/>
</dbReference>
<organism evidence="4 5">
    <name type="scientific">Populibacterium corticicola</name>
    <dbReference type="NCBI Taxonomy" id="1812826"/>
    <lineage>
        <taxon>Bacteria</taxon>
        <taxon>Bacillati</taxon>
        <taxon>Actinomycetota</taxon>
        <taxon>Actinomycetes</taxon>
        <taxon>Micrococcales</taxon>
        <taxon>Jonesiaceae</taxon>
        <taxon>Populibacterium</taxon>
    </lineage>
</organism>
<dbReference type="InterPro" id="IPR013785">
    <property type="entry name" value="Aldolase_TIM"/>
</dbReference>
<reference evidence="5" key="1">
    <citation type="journal article" date="2019" name="Int. J. Syst. Evol. Microbiol.">
        <title>The Global Catalogue of Microorganisms (GCM) 10K type strain sequencing project: providing services to taxonomists for standard genome sequencing and annotation.</title>
        <authorList>
            <consortium name="The Broad Institute Genomics Platform"/>
            <consortium name="The Broad Institute Genome Sequencing Center for Infectious Disease"/>
            <person name="Wu L."/>
            <person name="Ma J."/>
        </authorList>
    </citation>
    <scope>NUCLEOTIDE SEQUENCE [LARGE SCALE GENOMIC DNA]</scope>
    <source>
        <strain evidence="5">KCTC 33576</strain>
    </source>
</reference>
<feature type="region of interest" description="Disordered" evidence="3">
    <location>
        <begin position="403"/>
        <end position="519"/>
    </location>
</feature>
<comment type="similarity">
    <text evidence="1">Belongs to the DapA family.</text>
</comment>
<dbReference type="CDD" id="cd00408">
    <property type="entry name" value="DHDPS-like"/>
    <property type="match status" value="1"/>
</dbReference>
<evidence type="ECO:0000256" key="2">
    <source>
        <dbReference type="ARBA" id="ARBA00023239"/>
    </source>
</evidence>
<dbReference type="SUPFAM" id="SSF51569">
    <property type="entry name" value="Aldolase"/>
    <property type="match status" value="1"/>
</dbReference>
<proteinExistence type="inferred from homology"/>
<dbReference type="SMART" id="SM01130">
    <property type="entry name" value="DHDPS"/>
    <property type="match status" value="1"/>
</dbReference>
<dbReference type="Pfam" id="PF00701">
    <property type="entry name" value="DHDPS"/>
    <property type="match status" value="1"/>
</dbReference>
<evidence type="ECO:0000256" key="1">
    <source>
        <dbReference type="ARBA" id="ARBA00007592"/>
    </source>
</evidence>
<name>A0ABW5XAK2_9MICO</name>
<accession>A0ABW5XAK2</accession>
<feature type="compositionally biased region" description="Polar residues" evidence="3">
    <location>
        <begin position="499"/>
        <end position="518"/>
    </location>
</feature>
<dbReference type="PANTHER" id="PTHR12128:SF66">
    <property type="entry name" value="4-HYDROXY-2-OXOGLUTARATE ALDOLASE, MITOCHONDRIAL"/>
    <property type="match status" value="1"/>
</dbReference>
<comment type="caution">
    <text evidence="4">The sequence shown here is derived from an EMBL/GenBank/DDBJ whole genome shotgun (WGS) entry which is preliminary data.</text>
</comment>
<sequence>MLGPLVAYVQTPRSASGRLLEGTLETLVDNAVNAGVDAVAVLGSVGGAAYMPRSMRKRVIATAAQITGNRIPIIAGVGALTTAEIAMNLEEAAAAGAAGALLQPMAYQPLLSHEVLYLYEQASIATPIPLWVYNNPATTRHVFSINELATIATFDNVVGFKDRAANAAEIKHRIEHINNALPAEKATTFNWGFSGETKGSLVLGHGGNTWHSALAGVLPSICVELAQAAVAGRSDRDIAVFADHMQSALNPLTVIMTQYGGIRVTHTISQLRGLDIGDLPQPLRPLPPAVQGLVQLALQSVERSLRSLQEQIEIGGIAAVQNAVVESDPPTLRDLERYQAPAASRRSISSPQAAPAAIVREPSGITVEYTASHPSADQPQTRAAIRALTAASAVSAVSTRSALSAPSASSTGNGAVAAAGSGQSTRRSRTPHSHIYDEAEGTAATGFNAGPPAPTVNLGSLPVPGQPTHTESHQQPVQETRATRAANAAAQPVPPTGSFEGSSPSRNATGPTPTSPTRVSAKARLYNEANRSDLARAAQNILLTGDPEIDQTRVNLERITAPIPTRAQDAPSDQVSPNPAGDGSNYVPRRARPTN</sequence>
<feature type="region of interest" description="Disordered" evidence="3">
    <location>
        <begin position="553"/>
        <end position="595"/>
    </location>
</feature>
<dbReference type="Gene3D" id="3.20.20.70">
    <property type="entry name" value="Aldolase class I"/>
    <property type="match status" value="1"/>
</dbReference>
<keyword evidence="5" id="KW-1185">Reference proteome</keyword>
<evidence type="ECO:0000313" key="4">
    <source>
        <dbReference type="EMBL" id="MFD2839465.1"/>
    </source>
</evidence>
<gene>
    <name evidence="4" type="ORF">ACFSYH_02645</name>
</gene>
<protein>
    <submittedName>
        <fullName evidence="4">Dihydrodipicolinate synthase family protein</fullName>
    </submittedName>
</protein>
<dbReference type="Proteomes" id="UP001597391">
    <property type="component" value="Unassembled WGS sequence"/>
</dbReference>
<evidence type="ECO:0000313" key="5">
    <source>
        <dbReference type="Proteomes" id="UP001597391"/>
    </source>
</evidence>
<feature type="compositionally biased region" description="Polar residues" evidence="3">
    <location>
        <begin position="467"/>
        <end position="478"/>
    </location>
</feature>
<dbReference type="PANTHER" id="PTHR12128">
    <property type="entry name" value="DIHYDRODIPICOLINATE SYNTHASE"/>
    <property type="match status" value="1"/>
</dbReference>
<evidence type="ECO:0000256" key="3">
    <source>
        <dbReference type="SAM" id="MobiDB-lite"/>
    </source>
</evidence>
<keyword evidence="2" id="KW-0456">Lyase</keyword>